<sequence length="171" mass="20102">MKKNLYFIVVTLFFISFISCGDDNDDDEYSIYSGKDAKIVVDNQNIPIYYVDAAFYGTFFEFHLLADKDDLLKRFYCVWDISDLSKIKIGDDITQYDDFYFEYTISATNFYEYTPNKSDKKGSMVITKIDLDKQEISLKVKDLFMYKSQFWGEPDDCVVNGETINLKYNIK</sequence>
<feature type="signal peptide" evidence="1">
    <location>
        <begin position="1"/>
        <end position="21"/>
    </location>
</feature>
<organism evidence="2 3">
    <name type="scientific">Dysgonomonas hofstadii</name>
    <dbReference type="NCBI Taxonomy" id="637886"/>
    <lineage>
        <taxon>Bacteria</taxon>
        <taxon>Pseudomonadati</taxon>
        <taxon>Bacteroidota</taxon>
        <taxon>Bacteroidia</taxon>
        <taxon>Bacteroidales</taxon>
        <taxon>Dysgonomonadaceae</taxon>
        <taxon>Dysgonomonas</taxon>
    </lineage>
</organism>
<dbReference type="AlphaFoldDB" id="A0A840CQE7"/>
<dbReference type="EMBL" id="JACIEP010000016">
    <property type="protein sequence ID" value="MBB4037656.1"/>
    <property type="molecule type" value="Genomic_DNA"/>
</dbReference>
<keyword evidence="1" id="KW-0732">Signal</keyword>
<comment type="caution">
    <text evidence="2">The sequence shown here is derived from an EMBL/GenBank/DDBJ whole genome shotgun (WGS) entry which is preliminary data.</text>
</comment>
<dbReference type="RefSeq" id="WP_183308489.1">
    <property type="nucleotide sequence ID" value="NZ_JACIEP010000016.1"/>
</dbReference>
<evidence type="ECO:0000313" key="2">
    <source>
        <dbReference type="EMBL" id="MBB4037656.1"/>
    </source>
</evidence>
<evidence type="ECO:0008006" key="4">
    <source>
        <dbReference type="Google" id="ProtNLM"/>
    </source>
</evidence>
<reference evidence="2 3" key="1">
    <citation type="submission" date="2020-08" db="EMBL/GenBank/DDBJ databases">
        <title>Genomic Encyclopedia of Type Strains, Phase IV (KMG-IV): sequencing the most valuable type-strain genomes for metagenomic binning, comparative biology and taxonomic classification.</title>
        <authorList>
            <person name="Goeker M."/>
        </authorList>
    </citation>
    <scope>NUCLEOTIDE SEQUENCE [LARGE SCALE GENOMIC DNA]</scope>
    <source>
        <strain evidence="2 3">DSM 104969</strain>
    </source>
</reference>
<keyword evidence="3" id="KW-1185">Reference proteome</keyword>
<proteinExistence type="predicted"/>
<dbReference type="PROSITE" id="PS51257">
    <property type="entry name" value="PROKAR_LIPOPROTEIN"/>
    <property type="match status" value="1"/>
</dbReference>
<name>A0A840CQE7_9BACT</name>
<accession>A0A840CQE7</accession>
<dbReference type="Proteomes" id="UP000555103">
    <property type="component" value="Unassembled WGS sequence"/>
</dbReference>
<feature type="chain" id="PRO_5032398867" description="Lipoprotein" evidence="1">
    <location>
        <begin position="22"/>
        <end position="171"/>
    </location>
</feature>
<evidence type="ECO:0000256" key="1">
    <source>
        <dbReference type="SAM" id="SignalP"/>
    </source>
</evidence>
<evidence type="ECO:0000313" key="3">
    <source>
        <dbReference type="Proteomes" id="UP000555103"/>
    </source>
</evidence>
<protein>
    <recommendedName>
        <fullName evidence="4">Lipoprotein</fullName>
    </recommendedName>
</protein>
<gene>
    <name evidence="2" type="ORF">GGR21_003577</name>
</gene>